<organism evidence="1 2">
    <name type="scientific">Dentiscutata heterogama</name>
    <dbReference type="NCBI Taxonomy" id="1316150"/>
    <lineage>
        <taxon>Eukaryota</taxon>
        <taxon>Fungi</taxon>
        <taxon>Fungi incertae sedis</taxon>
        <taxon>Mucoromycota</taxon>
        <taxon>Glomeromycotina</taxon>
        <taxon>Glomeromycetes</taxon>
        <taxon>Diversisporales</taxon>
        <taxon>Gigasporaceae</taxon>
        <taxon>Dentiscutata</taxon>
    </lineage>
</organism>
<name>A0ACA9MBQ0_9GLOM</name>
<evidence type="ECO:0000313" key="1">
    <source>
        <dbReference type="EMBL" id="CAG8577871.1"/>
    </source>
</evidence>
<proteinExistence type="predicted"/>
<sequence>MDKNDENIGSENDKNDIIDVTVNFKPNYYMKLSQNIKLNEVRTILENEFNMGSNCRFLYFSKNKSEIRLGCETILDLLDITEKKDNGHNLFITQNDDEFDLTQLCSEKGFRINKNGSVTSASDQAFEINYKKVKIKKITKKRKEECECKHETTTECKRSFIFDAKLSAAFSEWVIRGVINLPILEKNIIAAKNFIEDVEKIVNDDTTNDKISVVIIRNEEYTKNS</sequence>
<comment type="caution">
    <text evidence="1">The sequence shown here is derived from an EMBL/GenBank/DDBJ whole genome shotgun (WGS) entry which is preliminary data.</text>
</comment>
<keyword evidence="2" id="KW-1185">Reference proteome</keyword>
<feature type="non-terminal residue" evidence="1">
    <location>
        <position position="225"/>
    </location>
</feature>
<protein>
    <submittedName>
        <fullName evidence="1">13996_t:CDS:1</fullName>
    </submittedName>
</protein>
<dbReference type="Proteomes" id="UP000789702">
    <property type="component" value="Unassembled WGS sequence"/>
</dbReference>
<reference evidence="1" key="1">
    <citation type="submission" date="2021-06" db="EMBL/GenBank/DDBJ databases">
        <authorList>
            <person name="Kallberg Y."/>
            <person name="Tangrot J."/>
            <person name="Rosling A."/>
        </authorList>
    </citation>
    <scope>NUCLEOTIDE SEQUENCE</scope>
    <source>
        <strain evidence="1">IL203A</strain>
    </source>
</reference>
<gene>
    <name evidence="1" type="ORF">DHETER_LOCUS6340</name>
</gene>
<evidence type="ECO:0000313" key="2">
    <source>
        <dbReference type="Proteomes" id="UP000789702"/>
    </source>
</evidence>
<dbReference type="EMBL" id="CAJVPU010007891">
    <property type="protein sequence ID" value="CAG8577871.1"/>
    <property type="molecule type" value="Genomic_DNA"/>
</dbReference>
<accession>A0ACA9MBQ0</accession>